<name>A0A1H2GPQ6_9ACTN</name>
<dbReference type="STRING" id="158898.SAMN04488548_13432"/>
<dbReference type="NCBIfam" id="TIGR01803">
    <property type="entry name" value="CM-like"/>
    <property type="match status" value="1"/>
</dbReference>
<accession>A0A1H2GPQ6</accession>
<dbReference type="EMBL" id="FNLM01000034">
    <property type="protein sequence ID" value="SDU21338.1"/>
    <property type="molecule type" value="Genomic_DNA"/>
</dbReference>
<evidence type="ECO:0000313" key="3">
    <source>
        <dbReference type="Proteomes" id="UP000183180"/>
    </source>
</evidence>
<organism evidence="2 3">
    <name type="scientific">Gordonia westfalica</name>
    <dbReference type="NCBI Taxonomy" id="158898"/>
    <lineage>
        <taxon>Bacteria</taxon>
        <taxon>Bacillati</taxon>
        <taxon>Actinomycetota</taxon>
        <taxon>Actinomycetes</taxon>
        <taxon>Mycobacteriales</taxon>
        <taxon>Gordoniaceae</taxon>
        <taxon>Gordonia</taxon>
    </lineage>
</organism>
<dbReference type="RefSeq" id="WP_074852704.1">
    <property type="nucleotide sequence ID" value="NZ_FNLM01000034.1"/>
</dbReference>
<dbReference type="PROSITE" id="PS51168">
    <property type="entry name" value="CHORISMATE_MUT_2"/>
    <property type="match status" value="1"/>
</dbReference>
<evidence type="ECO:0000313" key="2">
    <source>
        <dbReference type="EMBL" id="SDU21338.1"/>
    </source>
</evidence>
<protein>
    <submittedName>
        <fullName evidence="2">Chorismate mutase</fullName>
    </submittedName>
</protein>
<dbReference type="SUPFAM" id="SSF48600">
    <property type="entry name" value="Chorismate mutase II"/>
    <property type="match status" value="1"/>
</dbReference>
<dbReference type="GO" id="GO:0046417">
    <property type="term" value="P:chorismate metabolic process"/>
    <property type="evidence" value="ECO:0007669"/>
    <property type="project" value="InterPro"/>
</dbReference>
<gene>
    <name evidence="2" type="ORF">SAMN04488548_13432</name>
</gene>
<dbReference type="AlphaFoldDB" id="A0A1H2GPQ6"/>
<dbReference type="Pfam" id="PF01817">
    <property type="entry name" value="CM_2"/>
    <property type="match status" value="1"/>
</dbReference>
<dbReference type="OrthoDB" id="4479197at2"/>
<dbReference type="InterPro" id="IPR008241">
    <property type="entry name" value="Isochorismate_pyruvate-lyase"/>
</dbReference>
<dbReference type="GO" id="GO:0004106">
    <property type="term" value="F:chorismate mutase activity"/>
    <property type="evidence" value="ECO:0007669"/>
    <property type="project" value="InterPro"/>
</dbReference>
<dbReference type="SMART" id="SM00830">
    <property type="entry name" value="CM_2"/>
    <property type="match status" value="1"/>
</dbReference>
<feature type="domain" description="Chorismate mutase" evidence="1">
    <location>
        <begin position="16"/>
        <end position="107"/>
    </location>
</feature>
<dbReference type="Gene3D" id="1.20.59.10">
    <property type="entry name" value="Chorismate mutase"/>
    <property type="match status" value="1"/>
</dbReference>
<evidence type="ECO:0000259" key="1">
    <source>
        <dbReference type="PROSITE" id="PS51168"/>
    </source>
</evidence>
<proteinExistence type="predicted"/>
<dbReference type="GO" id="GO:0009697">
    <property type="term" value="P:salicylic acid biosynthetic process"/>
    <property type="evidence" value="ECO:0007669"/>
    <property type="project" value="InterPro"/>
</dbReference>
<dbReference type="InterPro" id="IPR002701">
    <property type="entry name" value="CM_II_prokaryot"/>
</dbReference>
<dbReference type="InterPro" id="IPR036979">
    <property type="entry name" value="CM_dom_sf"/>
</dbReference>
<dbReference type="GO" id="GO:0016835">
    <property type="term" value="F:carbon-oxygen lyase activity"/>
    <property type="evidence" value="ECO:0007669"/>
    <property type="project" value="InterPro"/>
</dbReference>
<sequence length="143" mass="15754">MNGSTGNNAPMRGDGDLGTRELGHLRAELDDIDDRLLEDVRARIEVCTRIAHLKERPAIPVMQPRRVGAVHEHAHRYALDHGLSPQFLHDLYDLLIAETCRVEDLIVATEELRTNGVPVGHEGPDRVLAERTAADGAGNIDVD</sequence>
<dbReference type="Proteomes" id="UP000183180">
    <property type="component" value="Unassembled WGS sequence"/>
</dbReference>
<reference evidence="2 3" key="1">
    <citation type="submission" date="2016-10" db="EMBL/GenBank/DDBJ databases">
        <authorList>
            <person name="de Groot N.N."/>
        </authorList>
    </citation>
    <scope>NUCLEOTIDE SEQUENCE [LARGE SCALE GENOMIC DNA]</scope>
    <source>
        <strain evidence="2 3">DSM 44215</strain>
    </source>
</reference>
<dbReference type="InterPro" id="IPR036263">
    <property type="entry name" value="Chorismate_II_sf"/>
</dbReference>